<accession>A0A5M9K6S6</accession>
<proteinExistence type="predicted"/>
<gene>
    <name evidence="2" type="ORF">EYC84_005959</name>
</gene>
<comment type="caution">
    <text evidence="2">The sequence shown here is derived from an EMBL/GenBank/DDBJ whole genome shotgun (WGS) entry which is preliminary data.</text>
</comment>
<feature type="region of interest" description="Disordered" evidence="1">
    <location>
        <begin position="48"/>
        <end position="74"/>
    </location>
</feature>
<evidence type="ECO:0000313" key="2">
    <source>
        <dbReference type="EMBL" id="KAA8574505.1"/>
    </source>
</evidence>
<reference evidence="2 3" key="1">
    <citation type="submission" date="2019-06" db="EMBL/GenBank/DDBJ databases">
        <title>Genome Sequence of the Brown Rot Fungal Pathogen Monilinia fructicola.</title>
        <authorList>
            <person name="De Miccolis Angelini R.M."/>
            <person name="Landi L."/>
            <person name="Abate D."/>
            <person name="Pollastro S."/>
            <person name="Romanazzi G."/>
            <person name="Faretra F."/>
        </authorList>
    </citation>
    <scope>NUCLEOTIDE SEQUENCE [LARGE SCALE GENOMIC DNA]</scope>
    <source>
        <strain evidence="2 3">Mfrc123</strain>
    </source>
</reference>
<keyword evidence="3" id="KW-1185">Reference proteome</keyword>
<feature type="compositionally biased region" description="Low complexity" evidence="1">
    <location>
        <begin position="48"/>
        <end position="58"/>
    </location>
</feature>
<dbReference type="AlphaFoldDB" id="A0A5M9K6S6"/>
<evidence type="ECO:0000256" key="1">
    <source>
        <dbReference type="SAM" id="MobiDB-lite"/>
    </source>
</evidence>
<protein>
    <submittedName>
        <fullName evidence="2">Uncharacterized protein</fullName>
    </submittedName>
</protein>
<dbReference type="EMBL" id="VICG01000003">
    <property type="protein sequence ID" value="KAA8574505.1"/>
    <property type="molecule type" value="Genomic_DNA"/>
</dbReference>
<evidence type="ECO:0000313" key="3">
    <source>
        <dbReference type="Proteomes" id="UP000322873"/>
    </source>
</evidence>
<organism evidence="2 3">
    <name type="scientific">Monilinia fructicola</name>
    <name type="common">Brown rot fungus</name>
    <name type="synonym">Ciboria fructicola</name>
    <dbReference type="NCBI Taxonomy" id="38448"/>
    <lineage>
        <taxon>Eukaryota</taxon>
        <taxon>Fungi</taxon>
        <taxon>Dikarya</taxon>
        <taxon>Ascomycota</taxon>
        <taxon>Pezizomycotina</taxon>
        <taxon>Leotiomycetes</taxon>
        <taxon>Helotiales</taxon>
        <taxon>Sclerotiniaceae</taxon>
        <taxon>Monilinia</taxon>
    </lineage>
</organism>
<dbReference type="VEuPathDB" id="FungiDB:MFRU_015g00650"/>
<sequence>MSTNYDELASMEELDVLMDEIEASRAVVSATAAPTTSSDVSVPVAVSSSATPATSITPRANTTQSPSISAKPLASVPAQKLSRIPVWMEERNSEEPESLKIAHFDDASLANCAVPLSFDDSGPAGGAPSLSFAEASELSFTPEHQRANTSVPYTSGRGAFASSQSSSVAPRAVRSLQEVITISFPTIEDRNCGLERLEKEKDARNYGTVILIRALENEKQVEVSGPVGSNIRGFVRKFCPDKFIQAQIKQK</sequence>
<dbReference type="Proteomes" id="UP000322873">
    <property type="component" value="Unassembled WGS sequence"/>
</dbReference>
<feature type="compositionally biased region" description="Polar residues" evidence="1">
    <location>
        <begin position="59"/>
        <end position="68"/>
    </location>
</feature>
<name>A0A5M9K6S6_MONFR</name>